<dbReference type="PROSITE" id="PS51186">
    <property type="entry name" value="GNAT"/>
    <property type="match status" value="1"/>
</dbReference>
<dbReference type="Pfam" id="PF13302">
    <property type="entry name" value="Acetyltransf_3"/>
    <property type="match status" value="1"/>
</dbReference>
<dbReference type="InterPro" id="IPR051908">
    <property type="entry name" value="Ribosomal_N-acetyltransferase"/>
</dbReference>
<dbReference type="GO" id="GO:0016746">
    <property type="term" value="F:acyltransferase activity"/>
    <property type="evidence" value="ECO:0007669"/>
    <property type="project" value="UniProtKB-KW"/>
</dbReference>
<keyword evidence="3" id="KW-1185">Reference proteome</keyword>
<proteinExistence type="predicted"/>
<dbReference type="PANTHER" id="PTHR43441">
    <property type="entry name" value="RIBOSOMAL-PROTEIN-SERINE ACETYLTRANSFERASE"/>
    <property type="match status" value="1"/>
</dbReference>
<comment type="caution">
    <text evidence="2">The sequence shown here is derived from an EMBL/GenBank/DDBJ whole genome shotgun (WGS) entry which is preliminary data.</text>
</comment>
<dbReference type="EC" id="2.3.-.-" evidence="2"/>
<keyword evidence="2" id="KW-0012">Acyltransferase</keyword>
<dbReference type="EMBL" id="JBHTKH010000004">
    <property type="protein sequence ID" value="MFD1054287.1"/>
    <property type="molecule type" value="Genomic_DNA"/>
</dbReference>
<accession>A0ABW3MUA0</accession>
<dbReference type="InterPro" id="IPR016181">
    <property type="entry name" value="Acyl_CoA_acyltransferase"/>
</dbReference>
<keyword evidence="2" id="KW-0808">Transferase</keyword>
<evidence type="ECO:0000313" key="2">
    <source>
        <dbReference type="EMBL" id="MFD1054287.1"/>
    </source>
</evidence>
<sequence>MSALPVAVPAGSVSGRPQPVIEAGGGLTLRPFVDDDADVLVRAYADPDIERWHRRTLTHDEALEWVRGRAGARWEAETGAEWAVVEGGSLVGRVGLPVLHLDEGIAEVGYWVLPEGRGRGVAGRALTAMTEWLFALGLHRVELMHSVHNGPSCRVATKNGFELEGVRRSALLHPDGWHDMHSHARINPG</sequence>
<evidence type="ECO:0000313" key="3">
    <source>
        <dbReference type="Proteomes" id="UP001597046"/>
    </source>
</evidence>
<dbReference type="Gene3D" id="3.40.630.30">
    <property type="match status" value="1"/>
</dbReference>
<reference evidence="3" key="1">
    <citation type="journal article" date="2019" name="Int. J. Syst. Evol. Microbiol.">
        <title>The Global Catalogue of Microorganisms (GCM) 10K type strain sequencing project: providing services to taxonomists for standard genome sequencing and annotation.</title>
        <authorList>
            <consortium name="The Broad Institute Genomics Platform"/>
            <consortium name="The Broad Institute Genome Sequencing Center for Infectious Disease"/>
            <person name="Wu L."/>
            <person name="Ma J."/>
        </authorList>
    </citation>
    <scope>NUCLEOTIDE SEQUENCE [LARGE SCALE GENOMIC DNA]</scope>
    <source>
        <strain evidence="3">CCUG 57508</strain>
    </source>
</reference>
<dbReference type="RefSeq" id="WP_386052187.1">
    <property type="nucleotide sequence ID" value="NZ_JBHTKH010000004.1"/>
</dbReference>
<evidence type="ECO:0000259" key="1">
    <source>
        <dbReference type="PROSITE" id="PS51186"/>
    </source>
</evidence>
<protein>
    <submittedName>
        <fullName evidence="2">GNAT family N-acetyltransferase</fullName>
        <ecNumber evidence="2">2.3.-.-</ecNumber>
    </submittedName>
</protein>
<name>A0ABW3MUA0_9MICO</name>
<dbReference type="PANTHER" id="PTHR43441:SF10">
    <property type="entry name" value="ACETYLTRANSFERASE"/>
    <property type="match status" value="1"/>
</dbReference>
<dbReference type="SUPFAM" id="SSF55729">
    <property type="entry name" value="Acyl-CoA N-acyltransferases (Nat)"/>
    <property type="match status" value="1"/>
</dbReference>
<organism evidence="2 3">
    <name type="scientific">Terrabacter terrigena</name>
    <dbReference type="NCBI Taxonomy" id="574718"/>
    <lineage>
        <taxon>Bacteria</taxon>
        <taxon>Bacillati</taxon>
        <taxon>Actinomycetota</taxon>
        <taxon>Actinomycetes</taxon>
        <taxon>Micrococcales</taxon>
        <taxon>Intrasporangiaceae</taxon>
        <taxon>Terrabacter</taxon>
    </lineage>
</organism>
<gene>
    <name evidence="2" type="ORF">ACFQ2V_08220</name>
</gene>
<dbReference type="InterPro" id="IPR000182">
    <property type="entry name" value="GNAT_dom"/>
</dbReference>
<feature type="domain" description="N-acetyltransferase" evidence="1">
    <location>
        <begin position="27"/>
        <end position="186"/>
    </location>
</feature>
<dbReference type="CDD" id="cd04301">
    <property type="entry name" value="NAT_SF"/>
    <property type="match status" value="1"/>
</dbReference>
<dbReference type="Proteomes" id="UP001597046">
    <property type="component" value="Unassembled WGS sequence"/>
</dbReference>